<dbReference type="EMBL" id="MBTG01000010">
    <property type="protein sequence ID" value="OPH58338.1"/>
    <property type="molecule type" value="Genomic_DNA"/>
</dbReference>
<dbReference type="PANTHER" id="PTHR37955">
    <property type="entry name" value="TELLURITE RESISTANCE PROTEIN TEHA"/>
    <property type="match status" value="1"/>
</dbReference>
<feature type="transmembrane region" description="Helical" evidence="5">
    <location>
        <begin position="173"/>
        <end position="194"/>
    </location>
</feature>
<keyword evidence="4 5" id="KW-0472">Membrane</keyword>
<feature type="transmembrane region" description="Helical" evidence="5">
    <location>
        <begin position="144"/>
        <end position="167"/>
    </location>
</feature>
<dbReference type="InterPro" id="IPR038665">
    <property type="entry name" value="Voltage-dep_anion_channel_sf"/>
</dbReference>
<dbReference type="Gene3D" id="1.50.10.150">
    <property type="entry name" value="Voltage-dependent anion channel"/>
    <property type="match status" value="1"/>
</dbReference>
<feature type="transmembrane region" description="Helical" evidence="5">
    <location>
        <begin position="87"/>
        <end position="108"/>
    </location>
</feature>
<organism evidence="6 7">
    <name type="scientific">Paenibacillus ferrarius</name>
    <dbReference type="NCBI Taxonomy" id="1469647"/>
    <lineage>
        <taxon>Bacteria</taxon>
        <taxon>Bacillati</taxon>
        <taxon>Bacillota</taxon>
        <taxon>Bacilli</taxon>
        <taxon>Bacillales</taxon>
        <taxon>Paenibacillaceae</taxon>
        <taxon>Paenibacillus</taxon>
    </lineage>
</organism>
<keyword evidence="7" id="KW-1185">Reference proteome</keyword>
<sequence length="344" mass="38378">MMINQKTAQYRLFPVAPASFFAMTLGLAETGNMLRFAHDTWMIPSIFGEIFEFLAVLSFLWFGLLFINKWLHHRSAAITELRDPIQASFIALVPESLLLLALASSHYFSVLSHTLFWIASISNVIYAMVRFSNMWTVVRTSEQITPSLFLTYTASVLVNALVAGLLGYQTYGWMLFGVGTVAWLILDSLVLQQLMTGGLATKSRNFMGIYMAPAAIVLVAYQVLSGDNSSLMVTYSLAGYAFFLTLSLGLSYKWLREQDFAPGYWAYTFGLATLAQGFLLMAREQHAPLFQAVTWVLVSISLMLTLTVGALSVRLFLEKRYYPPAPHPVLAQSRGKAPIDGVQR</sequence>
<evidence type="ECO:0000256" key="1">
    <source>
        <dbReference type="ARBA" id="ARBA00004141"/>
    </source>
</evidence>
<dbReference type="STRING" id="1469647.BC351_23520"/>
<name>A0A1V4HM40_9BACL</name>
<dbReference type="AlphaFoldDB" id="A0A1V4HM40"/>
<dbReference type="Pfam" id="PF03595">
    <property type="entry name" value="SLAC1"/>
    <property type="match status" value="1"/>
</dbReference>
<feature type="transmembrane region" description="Helical" evidence="5">
    <location>
        <begin position="44"/>
        <end position="67"/>
    </location>
</feature>
<feature type="transmembrane region" description="Helical" evidence="5">
    <location>
        <begin position="206"/>
        <end position="224"/>
    </location>
</feature>
<feature type="transmembrane region" description="Helical" evidence="5">
    <location>
        <begin position="230"/>
        <end position="252"/>
    </location>
</feature>
<keyword evidence="3 5" id="KW-1133">Transmembrane helix</keyword>
<evidence type="ECO:0000256" key="2">
    <source>
        <dbReference type="ARBA" id="ARBA00022692"/>
    </source>
</evidence>
<proteinExistence type="predicted"/>
<evidence type="ECO:0000313" key="7">
    <source>
        <dbReference type="Proteomes" id="UP000190626"/>
    </source>
</evidence>
<comment type="subcellular location">
    <subcellularLocation>
        <location evidence="1">Membrane</location>
        <topology evidence="1">Multi-pass membrane protein</topology>
    </subcellularLocation>
</comment>
<evidence type="ECO:0008006" key="8">
    <source>
        <dbReference type="Google" id="ProtNLM"/>
    </source>
</evidence>
<accession>A0A1V4HM40</accession>
<gene>
    <name evidence="6" type="ORF">BC351_23520</name>
</gene>
<evidence type="ECO:0000256" key="5">
    <source>
        <dbReference type="SAM" id="Phobius"/>
    </source>
</evidence>
<feature type="transmembrane region" description="Helical" evidence="5">
    <location>
        <begin position="264"/>
        <end position="282"/>
    </location>
</feature>
<dbReference type="GO" id="GO:0046583">
    <property type="term" value="F:monoatomic cation efflux transmembrane transporter activity"/>
    <property type="evidence" value="ECO:0007669"/>
    <property type="project" value="TreeGrafter"/>
</dbReference>
<dbReference type="InterPro" id="IPR052951">
    <property type="entry name" value="Tellurite_res_ion_channel"/>
</dbReference>
<comment type="caution">
    <text evidence="6">The sequence shown here is derived from an EMBL/GenBank/DDBJ whole genome shotgun (WGS) entry which is preliminary data.</text>
</comment>
<reference evidence="7" key="1">
    <citation type="submission" date="2016-07" db="EMBL/GenBank/DDBJ databases">
        <authorList>
            <person name="Florea S."/>
            <person name="Webb J.S."/>
            <person name="Jaromczyk J."/>
            <person name="Schardl C.L."/>
        </authorList>
    </citation>
    <scope>NUCLEOTIDE SEQUENCE [LARGE SCALE GENOMIC DNA]</scope>
    <source>
        <strain evidence="7">CY1</strain>
    </source>
</reference>
<feature type="transmembrane region" description="Helical" evidence="5">
    <location>
        <begin position="114"/>
        <end position="132"/>
    </location>
</feature>
<evidence type="ECO:0000256" key="3">
    <source>
        <dbReference type="ARBA" id="ARBA00022989"/>
    </source>
</evidence>
<dbReference type="RefSeq" id="WP_079412105.1">
    <property type="nucleotide sequence ID" value="NZ_MBTG01000010.1"/>
</dbReference>
<feature type="transmembrane region" description="Helical" evidence="5">
    <location>
        <begin position="294"/>
        <end position="317"/>
    </location>
</feature>
<keyword evidence="2 5" id="KW-0812">Transmembrane</keyword>
<dbReference type="InterPro" id="IPR004695">
    <property type="entry name" value="SLAC1/Mae1/Ssu1/TehA"/>
</dbReference>
<dbReference type="Proteomes" id="UP000190626">
    <property type="component" value="Unassembled WGS sequence"/>
</dbReference>
<evidence type="ECO:0000256" key="4">
    <source>
        <dbReference type="ARBA" id="ARBA00023136"/>
    </source>
</evidence>
<dbReference type="GO" id="GO:0005886">
    <property type="term" value="C:plasma membrane"/>
    <property type="evidence" value="ECO:0007669"/>
    <property type="project" value="TreeGrafter"/>
</dbReference>
<dbReference type="OrthoDB" id="309023at2"/>
<dbReference type="PANTHER" id="PTHR37955:SF1">
    <property type="entry name" value="DEP DOMAIN-CONTAINING PROTEIN"/>
    <property type="match status" value="1"/>
</dbReference>
<protein>
    <recommendedName>
        <fullName evidence="8">Potassium-tellurite ethidium and proflavin transporter</fullName>
    </recommendedName>
</protein>
<evidence type="ECO:0000313" key="6">
    <source>
        <dbReference type="EMBL" id="OPH58338.1"/>
    </source>
</evidence>